<dbReference type="InterPro" id="IPR014729">
    <property type="entry name" value="Rossmann-like_a/b/a_fold"/>
</dbReference>
<dbReference type="EMBL" id="BONQ01000113">
    <property type="protein sequence ID" value="GIG49210.1"/>
    <property type="molecule type" value="Genomic_DNA"/>
</dbReference>
<dbReference type="PANTHER" id="PTHR46268">
    <property type="entry name" value="STRESS RESPONSE PROTEIN NHAX"/>
    <property type="match status" value="1"/>
</dbReference>
<dbReference type="Proteomes" id="UP000660611">
    <property type="component" value="Unassembled WGS sequence"/>
</dbReference>
<dbReference type="InterPro" id="IPR006015">
    <property type="entry name" value="Universal_stress_UspA"/>
</dbReference>
<dbReference type="Pfam" id="PF00582">
    <property type="entry name" value="Usp"/>
    <property type="match status" value="1"/>
</dbReference>
<dbReference type="AlphaFoldDB" id="A0A919UF24"/>
<evidence type="ECO:0000256" key="1">
    <source>
        <dbReference type="ARBA" id="ARBA00008791"/>
    </source>
</evidence>
<dbReference type="SUPFAM" id="SSF52402">
    <property type="entry name" value="Adenine nucleotide alpha hydrolases-like"/>
    <property type="match status" value="1"/>
</dbReference>
<accession>A0A919UF24</accession>
<dbReference type="PANTHER" id="PTHR46268:SF6">
    <property type="entry name" value="UNIVERSAL STRESS PROTEIN UP12"/>
    <property type="match status" value="1"/>
</dbReference>
<protein>
    <recommendedName>
        <fullName evidence="2">UspA domain-containing protein</fullName>
    </recommendedName>
</protein>
<dbReference type="InterPro" id="IPR006016">
    <property type="entry name" value="UspA"/>
</dbReference>
<evidence type="ECO:0000259" key="2">
    <source>
        <dbReference type="Pfam" id="PF00582"/>
    </source>
</evidence>
<dbReference type="PRINTS" id="PR01438">
    <property type="entry name" value="UNVRSLSTRESS"/>
</dbReference>
<proteinExistence type="inferred from homology"/>
<comment type="caution">
    <text evidence="3">The sequence shown here is derived from an EMBL/GenBank/DDBJ whole genome shotgun (WGS) entry which is preliminary data.</text>
</comment>
<reference evidence="3" key="1">
    <citation type="submission" date="2021-01" db="EMBL/GenBank/DDBJ databases">
        <title>Whole genome shotgun sequence of Dactylosporangium siamense NBRC 106093.</title>
        <authorList>
            <person name="Komaki H."/>
            <person name="Tamura T."/>
        </authorList>
    </citation>
    <scope>NUCLEOTIDE SEQUENCE</scope>
    <source>
        <strain evidence="3">NBRC 106093</strain>
    </source>
</reference>
<dbReference type="Gene3D" id="3.40.50.620">
    <property type="entry name" value="HUPs"/>
    <property type="match status" value="1"/>
</dbReference>
<dbReference type="RefSeq" id="WP_203850904.1">
    <property type="nucleotide sequence ID" value="NZ_BAAAVW010000008.1"/>
</dbReference>
<evidence type="ECO:0000313" key="3">
    <source>
        <dbReference type="EMBL" id="GIG49210.1"/>
    </source>
</evidence>
<comment type="similarity">
    <text evidence="1">Belongs to the universal stress protein A family.</text>
</comment>
<dbReference type="CDD" id="cd00293">
    <property type="entry name" value="USP-like"/>
    <property type="match status" value="1"/>
</dbReference>
<evidence type="ECO:0000313" key="4">
    <source>
        <dbReference type="Proteomes" id="UP000660611"/>
    </source>
</evidence>
<organism evidence="3 4">
    <name type="scientific">Dactylosporangium siamense</name>
    <dbReference type="NCBI Taxonomy" id="685454"/>
    <lineage>
        <taxon>Bacteria</taxon>
        <taxon>Bacillati</taxon>
        <taxon>Actinomycetota</taxon>
        <taxon>Actinomycetes</taxon>
        <taxon>Micromonosporales</taxon>
        <taxon>Micromonosporaceae</taxon>
        <taxon>Dactylosporangium</taxon>
    </lineage>
</organism>
<keyword evidence="4" id="KW-1185">Reference proteome</keyword>
<name>A0A919UF24_9ACTN</name>
<sequence>MTTDAPVIFGYDGSAAAQRAVRDAAPLLGRQPALVVTVWEAGRLFETTTMPLIGLEMPPTVLDLRTAMDADAELYEAAKRTAQHGAHLAREAGFVESSGLAIADDETVADTLMRVARERHSPGIVVGAHGHRKLSELLLGSTSDTLVHKADRPVVVVRAQSKEDRAVAA</sequence>
<gene>
    <name evidence="3" type="ORF">Dsi01nite_072510</name>
</gene>
<feature type="domain" description="UspA" evidence="2">
    <location>
        <begin position="7"/>
        <end position="158"/>
    </location>
</feature>